<comment type="caution">
    <text evidence="2">The sequence shown here is derived from an EMBL/GenBank/DDBJ whole genome shotgun (WGS) entry which is preliminary data.</text>
</comment>
<name>A0A0A2KBM7_PENEN</name>
<evidence type="ECO:0000313" key="2">
    <source>
        <dbReference type="EMBL" id="KGO61760.1"/>
    </source>
</evidence>
<dbReference type="Proteomes" id="UP000030143">
    <property type="component" value="Unassembled WGS sequence"/>
</dbReference>
<sequence length="76" mass="8617">MHDESDELPDELDDISSPDYAAENPQTNTLTAGSDADDHWYILDEFGTDCFIFRIKLWRALGFGESNLNHEGFGHI</sequence>
<evidence type="ECO:0000256" key="1">
    <source>
        <dbReference type="SAM" id="MobiDB-lite"/>
    </source>
</evidence>
<keyword evidence="3" id="KW-1185">Reference proteome</keyword>
<dbReference type="STRING" id="27334.A0A0A2KBM7"/>
<accession>A0A0A2KBM7</accession>
<feature type="compositionally biased region" description="Acidic residues" evidence="1">
    <location>
        <begin position="1"/>
        <end position="16"/>
    </location>
</feature>
<dbReference type="VEuPathDB" id="FungiDB:PEXP_056160"/>
<dbReference type="HOGENOM" id="CLU_2655255_0_0_1"/>
<protein>
    <submittedName>
        <fullName evidence="2">Uncharacterized protein</fullName>
    </submittedName>
</protein>
<dbReference type="AlphaFoldDB" id="A0A0A2KBM7"/>
<organism evidence="2 3">
    <name type="scientific">Penicillium expansum</name>
    <name type="common">Blue mold rot fungus</name>
    <dbReference type="NCBI Taxonomy" id="27334"/>
    <lineage>
        <taxon>Eukaryota</taxon>
        <taxon>Fungi</taxon>
        <taxon>Dikarya</taxon>
        <taxon>Ascomycota</taxon>
        <taxon>Pezizomycotina</taxon>
        <taxon>Eurotiomycetes</taxon>
        <taxon>Eurotiomycetidae</taxon>
        <taxon>Eurotiales</taxon>
        <taxon>Aspergillaceae</taxon>
        <taxon>Penicillium</taxon>
    </lineage>
</organism>
<proteinExistence type="predicted"/>
<gene>
    <name evidence="2" type="ORF">PEX2_016650</name>
</gene>
<dbReference type="RefSeq" id="XP_016602458.1">
    <property type="nucleotide sequence ID" value="XM_016738941.1"/>
</dbReference>
<evidence type="ECO:0000313" key="3">
    <source>
        <dbReference type="Proteomes" id="UP000030143"/>
    </source>
</evidence>
<reference evidence="2 3" key="1">
    <citation type="journal article" date="2015" name="Mol. Plant Microbe Interact.">
        <title>Genome, transcriptome, and functional analyses of Penicillium expansum provide new insights into secondary metabolism and pathogenicity.</title>
        <authorList>
            <person name="Ballester A.R."/>
            <person name="Marcet-Houben M."/>
            <person name="Levin E."/>
            <person name="Sela N."/>
            <person name="Selma-Lazaro C."/>
            <person name="Carmona L."/>
            <person name="Wisniewski M."/>
            <person name="Droby S."/>
            <person name="Gonzalez-Candelas L."/>
            <person name="Gabaldon T."/>
        </authorList>
    </citation>
    <scope>NUCLEOTIDE SEQUENCE [LARGE SCALE GENOMIC DNA]</scope>
    <source>
        <strain evidence="2 3">MD-8</strain>
    </source>
</reference>
<dbReference type="OrthoDB" id="5426109at2759"/>
<dbReference type="EMBL" id="JQFZ01000029">
    <property type="protein sequence ID" value="KGO61760.1"/>
    <property type="molecule type" value="Genomic_DNA"/>
</dbReference>
<feature type="region of interest" description="Disordered" evidence="1">
    <location>
        <begin position="1"/>
        <end position="31"/>
    </location>
</feature>
<dbReference type="GeneID" id="27674360"/>